<keyword evidence="6" id="KW-0690">Ribosome biogenesis</keyword>
<dbReference type="InterPro" id="IPR016443">
    <property type="entry name" value="RNA3'_term_phos_cyc_type_2"/>
</dbReference>
<feature type="region of interest" description="Disordered" evidence="13">
    <location>
        <begin position="382"/>
        <end position="418"/>
    </location>
</feature>
<dbReference type="Gene3D" id="3.40.532.10">
    <property type="entry name" value="Peptidase C12, ubiquitin carboxyl-terminal hydrolase"/>
    <property type="match status" value="1"/>
</dbReference>
<feature type="site" description="Important for enzyme activity" evidence="12">
    <location>
        <position position="598"/>
    </location>
</feature>
<feature type="domain" description="UCH catalytic" evidence="14">
    <location>
        <begin position="418"/>
        <end position="643"/>
    </location>
</feature>
<feature type="active site" description="Nucleophile" evidence="12">
    <location>
        <position position="505"/>
    </location>
</feature>
<comment type="subcellular location">
    <subcellularLocation>
        <location evidence="2">Nucleus</location>
        <location evidence="2">Nucleolus</location>
    </subcellularLocation>
</comment>
<dbReference type="InterPro" id="IPR001578">
    <property type="entry name" value="Peptidase_C12_UCH"/>
</dbReference>
<dbReference type="PANTHER" id="PTHR11096:SF1">
    <property type="entry name" value="RNA 3'-TERMINAL PHOSPHATE CYCLASE-LIKE PROTEIN"/>
    <property type="match status" value="1"/>
</dbReference>
<name>A0A448YXS0_9STRA</name>
<sequence>MSKSRTLRFEDGAVQLRQRIVISLLSHRPLLIRNIRADDLEHPGLKEYEASFLRLIDRITNGSTIEINSTGTQLRFLPGGLLGGDVYHECPNSRSIGWFIEGILPLAPFGKENLEVTFTGITDGLCEIDPSVDYWKRSTGQIFQAFGIGVDNDDDEKPEIEILQRAAAPTTTVENSNNANNNLRNYTGKVRFTCPIVKQSLTSIDWVDPGRIKRIRGNAISCKIVSSSMAARVAYSAKGVFHRLLPDVWIHTDVHTPKRNRCGPNPGMMMVVTSESDTGVTLTAECCMSHHNQHQQEKNKNTRGAELPEDLGKRGAYMLLEEIRRGGCIDTSSQSLAFLWMALTPEDVSRIRVGTLSQYSIETLRLIKEAFDVEFKVTPDMETKTVPSSLPSRNRRDNISTTNQDMPGTTSSKGSKKRWFPLESNPSLINSYIQKLGYDTSLYEFVDVFSTEDWALDMIAQPVAAVLMLYPLTEKQTSNTQDDVVATAEMKDKVWFTKQRIGNACGTIGLLHALLNAPEPIRIFKKDSWLEKYANDCPISLDPVAKAERLEEDSKIEEMHDEATSSEANATDRGSVNDEVLTHFIALVCVDNKLYELDGRKEGPIDHGPTSQATLLKDATTVVKKFMAKDPTEMRFTITALAPK</sequence>
<evidence type="ECO:0000256" key="2">
    <source>
        <dbReference type="ARBA" id="ARBA00004604"/>
    </source>
</evidence>
<dbReference type="GO" id="GO:0004843">
    <property type="term" value="F:cysteine-type deubiquitinase activity"/>
    <property type="evidence" value="ECO:0007669"/>
    <property type="project" value="UniProtKB-UniRule"/>
</dbReference>
<feature type="site" description="Transition state stabilizer" evidence="12">
    <location>
        <position position="499"/>
    </location>
</feature>
<proteinExistence type="inferred from homology"/>
<dbReference type="SUPFAM" id="SSF55205">
    <property type="entry name" value="EPT/RTPC-like"/>
    <property type="match status" value="1"/>
</dbReference>
<evidence type="ECO:0000256" key="10">
    <source>
        <dbReference type="ARBA" id="ARBA00022807"/>
    </source>
</evidence>
<dbReference type="GO" id="GO:0004521">
    <property type="term" value="F:RNA endonuclease activity"/>
    <property type="evidence" value="ECO:0007669"/>
    <property type="project" value="TreeGrafter"/>
</dbReference>
<dbReference type="Pfam" id="PF05189">
    <property type="entry name" value="RTC_insert"/>
    <property type="match status" value="1"/>
</dbReference>
<feature type="compositionally biased region" description="Polar residues" evidence="13">
    <location>
        <begin position="399"/>
        <end position="413"/>
    </location>
</feature>
<evidence type="ECO:0000256" key="9">
    <source>
        <dbReference type="ARBA" id="ARBA00022801"/>
    </source>
</evidence>
<evidence type="ECO:0000256" key="7">
    <source>
        <dbReference type="ARBA" id="ARBA00022670"/>
    </source>
</evidence>
<feature type="active site" description="Proton donor" evidence="12">
    <location>
        <position position="583"/>
    </location>
</feature>
<dbReference type="InterPro" id="IPR023797">
    <property type="entry name" value="RNA3'_phos_cyclase_dom"/>
</dbReference>
<evidence type="ECO:0000256" key="8">
    <source>
        <dbReference type="ARBA" id="ARBA00022786"/>
    </source>
</evidence>
<protein>
    <recommendedName>
        <fullName evidence="5 12">ubiquitinyl hydrolase 1</fullName>
        <ecNumber evidence="5 12">3.4.19.12</ecNumber>
    </recommendedName>
</protein>
<dbReference type="Proteomes" id="UP000291116">
    <property type="component" value="Unassembled WGS sequence"/>
</dbReference>
<dbReference type="EMBL" id="CAACVS010000034">
    <property type="protein sequence ID" value="VEU34603.1"/>
    <property type="molecule type" value="Genomic_DNA"/>
</dbReference>
<dbReference type="Gene3D" id="3.30.360.20">
    <property type="entry name" value="RNA 3'-terminal phosphate cyclase, insert domain"/>
    <property type="match status" value="1"/>
</dbReference>
<dbReference type="GO" id="GO:0006511">
    <property type="term" value="P:ubiquitin-dependent protein catabolic process"/>
    <property type="evidence" value="ECO:0007669"/>
    <property type="project" value="UniProtKB-UniRule"/>
</dbReference>
<dbReference type="AlphaFoldDB" id="A0A448YXS0"/>
<dbReference type="GO" id="GO:0000479">
    <property type="term" value="P:endonucleolytic cleavage of tricistronic rRNA transcript (SSU-rRNA, 5.8S rRNA, LSU-rRNA)"/>
    <property type="evidence" value="ECO:0007669"/>
    <property type="project" value="TreeGrafter"/>
</dbReference>
<comment type="similarity">
    <text evidence="3">Belongs to the RNA 3'-terminal cyclase family. Type 2 subfamily.</text>
</comment>
<dbReference type="FunFam" id="3.40.532.10:FF:000006">
    <property type="entry name" value="Ubiquitin carboxyl-terminal hydrolase"/>
    <property type="match status" value="1"/>
</dbReference>
<evidence type="ECO:0000313" key="16">
    <source>
        <dbReference type="Proteomes" id="UP000291116"/>
    </source>
</evidence>
<keyword evidence="9 12" id="KW-0378">Hydrolase</keyword>
<dbReference type="PRINTS" id="PR00707">
    <property type="entry name" value="UBCTHYDRLASE"/>
</dbReference>
<dbReference type="InterPro" id="IPR000228">
    <property type="entry name" value="RNA3'_term_phos_cyc"/>
</dbReference>
<dbReference type="PROSITE" id="PS52048">
    <property type="entry name" value="UCH_DOMAIN"/>
    <property type="match status" value="1"/>
</dbReference>
<evidence type="ECO:0000259" key="14">
    <source>
        <dbReference type="PROSITE" id="PS52048"/>
    </source>
</evidence>
<dbReference type="InterPro" id="IPR013792">
    <property type="entry name" value="RNA3'P_cycl/enolpyr_Trfase_a/b"/>
</dbReference>
<keyword evidence="11" id="KW-0539">Nucleus</keyword>
<evidence type="ECO:0000256" key="12">
    <source>
        <dbReference type="PROSITE-ProRule" id="PRU01393"/>
    </source>
</evidence>
<evidence type="ECO:0000256" key="4">
    <source>
        <dbReference type="ARBA" id="ARBA00009326"/>
    </source>
</evidence>
<gene>
    <name evidence="15" type="ORF">PSNMU_V1.4_AUG-EV-PASAV3_0013160</name>
</gene>
<evidence type="ECO:0000256" key="3">
    <source>
        <dbReference type="ARBA" id="ARBA00007089"/>
    </source>
</evidence>
<dbReference type="InterPro" id="IPR037136">
    <property type="entry name" value="RNA3'_phos_cyclase_dom_sf"/>
</dbReference>
<dbReference type="PANTHER" id="PTHR11096">
    <property type="entry name" value="RNA 3' TERMINAL PHOSPHATE CYCLASE"/>
    <property type="match status" value="1"/>
</dbReference>
<keyword evidence="16" id="KW-1185">Reference proteome</keyword>
<dbReference type="SUPFAM" id="SSF54001">
    <property type="entry name" value="Cysteine proteinases"/>
    <property type="match status" value="1"/>
</dbReference>
<evidence type="ECO:0000256" key="13">
    <source>
        <dbReference type="SAM" id="MobiDB-lite"/>
    </source>
</evidence>
<keyword evidence="8 12" id="KW-0833">Ubl conjugation pathway</keyword>
<evidence type="ECO:0000313" key="15">
    <source>
        <dbReference type="EMBL" id="VEU34603.1"/>
    </source>
</evidence>
<dbReference type="InterPro" id="IPR036959">
    <property type="entry name" value="Peptidase_C12_UCH_sf"/>
</dbReference>
<dbReference type="GO" id="GO:0005730">
    <property type="term" value="C:nucleolus"/>
    <property type="evidence" value="ECO:0007669"/>
    <property type="project" value="UniProtKB-SubCell"/>
</dbReference>
<evidence type="ECO:0000256" key="5">
    <source>
        <dbReference type="ARBA" id="ARBA00012759"/>
    </source>
</evidence>
<dbReference type="EC" id="3.4.19.12" evidence="5 12"/>
<dbReference type="InterPro" id="IPR038765">
    <property type="entry name" value="Papain-like_cys_pep_sf"/>
</dbReference>
<dbReference type="Pfam" id="PF01088">
    <property type="entry name" value="Peptidase_C12"/>
    <property type="match status" value="1"/>
</dbReference>
<dbReference type="Gene3D" id="3.65.10.20">
    <property type="entry name" value="RNA 3'-terminal phosphate cyclase domain"/>
    <property type="match status" value="1"/>
</dbReference>
<organism evidence="15 16">
    <name type="scientific">Pseudo-nitzschia multistriata</name>
    <dbReference type="NCBI Taxonomy" id="183589"/>
    <lineage>
        <taxon>Eukaryota</taxon>
        <taxon>Sar</taxon>
        <taxon>Stramenopiles</taxon>
        <taxon>Ochrophyta</taxon>
        <taxon>Bacillariophyta</taxon>
        <taxon>Bacillariophyceae</taxon>
        <taxon>Bacillariophycidae</taxon>
        <taxon>Bacillariales</taxon>
        <taxon>Bacillariaceae</taxon>
        <taxon>Pseudo-nitzschia</taxon>
    </lineage>
</organism>
<dbReference type="InterPro" id="IPR013791">
    <property type="entry name" value="RNA3'-term_phos_cycl_insert"/>
</dbReference>
<dbReference type="InterPro" id="IPR036553">
    <property type="entry name" value="RPTC_insert"/>
</dbReference>
<evidence type="ECO:0000256" key="6">
    <source>
        <dbReference type="ARBA" id="ARBA00022517"/>
    </source>
</evidence>
<keyword evidence="7 12" id="KW-0645">Protease</keyword>
<comment type="similarity">
    <text evidence="4 12">Belongs to the peptidase C12 family.</text>
</comment>
<dbReference type="Pfam" id="PF01137">
    <property type="entry name" value="RTC"/>
    <property type="match status" value="1"/>
</dbReference>
<accession>A0A448YXS0</accession>
<evidence type="ECO:0000256" key="1">
    <source>
        <dbReference type="ARBA" id="ARBA00000707"/>
    </source>
</evidence>
<dbReference type="OrthoDB" id="1911237at2759"/>
<dbReference type="NCBIfam" id="TIGR03400">
    <property type="entry name" value="18S_RNA_Rcl1p"/>
    <property type="match status" value="1"/>
</dbReference>
<reference evidence="15 16" key="1">
    <citation type="submission" date="2019-01" db="EMBL/GenBank/DDBJ databases">
        <authorList>
            <person name="Ferrante I. M."/>
        </authorList>
    </citation>
    <scope>NUCLEOTIDE SEQUENCE [LARGE SCALE GENOMIC DNA]</scope>
    <source>
        <strain evidence="15 16">B856</strain>
    </source>
</reference>
<comment type="catalytic activity">
    <reaction evidence="1 12">
        <text>Thiol-dependent hydrolysis of ester, thioester, amide, peptide and isopeptide bonds formed by the C-terminal Gly of ubiquitin (a 76-residue protein attached to proteins as an intracellular targeting signal).</text>
        <dbReference type="EC" id="3.4.19.12"/>
    </reaction>
</comment>
<dbReference type="CDD" id="cd09616">
    <property type="entry name" value="Peptidase_C12_UCH_L1_L3"/>
    <property type="match status" value="1"/>
</dbReference>
<keyword evidence="10 12" id="KW-0788">Thiol protease</keyword>
<evidence type="ECO:0000256" key="11">
    <source>
        <dbReference type="ARBA" id="ARBA00023242"/>
    </source>
</evidence>